<keyword evidence="3" id="KW-0804">Transcription</keyword>
<proteinExistence type="predicted"/>
<reference evidence="5 6" key="1">
    <citation type="journal article" date="2018" name="J. Microbiol.">
        <title>Baekduia soli gen. nov., sp. nov., a novel bacterium isolated from the soil of Baekdu Mountain and proposal of a novel family name, Baekduiaceae fam. nov.</title>
        <authorList>
            <person name="An D.S."/>
            <person name="Siddiqi M.Z."/>
            <person name="Kim K.H."/>
            <person name="Yu H.S."/>
            <person name="Im W.T."/>
        </authorList>
    </citation>
    <scope>NUCLEOTIDE SEQUENCE [LARGE SCALE GENOMIC DNA]</scope>
    <source>
        <strain evidence="5 6">BR7-21</strain>
    </source>
</reference>
<name>A0A5B8UAM3_9ACTN</name>
<dbReference type="PROSITE" id="PS50995">
    <property type="entry name" value="HTH_MARR_2"/>
    <property type="match status" value="1"/>
</dbReference>
<evidence type="ECO:0000256" key="2">
    <source>
        <dbReference type="ARBA" id="ARBA00023125"/>
    </source>
</evidence>
<keyword evidence="2" id="KW-0238">DNA-binding</keyword>
<dbReference type="PRINTS" id="PR00598">
    <property type="entry name" value="HTHMARR"/>
</dbReference>
<evidence type="ECO:0000256" key="1">
    <source>
        <dbReference type="ARBA" id="ARBA00023015"/>
    </source>
</evidence>
<evidence type="ECO:0000313" key="6">
    <source>
        <dbReference type="Proteomes" id="UP000321805"/>
    </source>
</evidence>
<keyword evidence="6" id="KW-1185">Reference proteome</keyword>
<dbReference type="GO" id="GO:0003700">
    <property type="term" value="F:DNA-binding transcription factor activity"/>
    <property type="evidence" value="ECO:0007669"/>
    <property type="project" value="InterPro"/>
</dbReference>
<dbReference type="InterPro" id="IPR000835">
    <property type="entry name" value="HTH_MarR-typ"/>
</dbReference>
<dbReference type="SMART" id="SM00347">
    <property type="entry name" value="HTH_MARR"/>
    <property type="match status" value="1"/>
</dbReference>
<dbReference type="Gene3D" id="1.10.10.10">
    <property type="entry name" value="Winged helix-like DNA-binding domain superfamily/Winged helix DNA-binding domain"/>
    <property type="match status" value="1"/>
</dbReference>
<dbReference type="EMBL" id="CP042430">
    <property type="protein sequence ID" value="QEC50243.1"/>
    <property type="molecule type" value="Genomic_DNA"/>
</dbReference>
<organism evidence="5 6">
    <name type="scientific">Baekduia soli</name>
    <dbReference type="NCBI Taxonomy" id="496014"/>
    <lineage>
        <taxon>Bacteria</taxon>
        <taxon>Bacillati</taxon>
        <taxon>Actinomycetota</taxon>
        <taxon>Thermoleophilia</taxon>
        <taxon>Solirubrobacterales</taxon>
        <taxon>Baekduiaceae</taxon>
        <taxon>Baekduia</taxon>
    </lineage>
</organism>
<dbReference type="KEGG" id="bsol:FSW04_23425"/>
<protein>
    <submittedName>
        <fullName evidence="5">MarR family transcriptional regulator</fullName>
    </submittedName>
</protein>
<dbReference type="RefSeq" id="WP_146922675.1">
    <property type="nucleotide sequence ID" value="NZ_CP042430.1"/>
</dbReference>
<dbReference type="Pfam" id="PF01047">
    <property type="entry name" value="MarR"/>
    <property type="match status" value="1"/>
</dbReference>
<gene>
    <name evidence="5" type="ORF">FSW04_23425</name>
</gene>
<sequence>MTTADRTTGAAAGSSEPVAVDAVRLAFIELMGAERRLRSRDQKCRPGDLTQGQIRALFTIDIEGEATAGDLAKAAELSPASVSVMLDHLERDGIVERRRAEHDRRVVVVTLTASGRALVAEKRERWRARAHDALAGVSDADLRAAADVMRRMAAMLDEI</sequence>
<evidence type="ECO:0000256" key="3">
    <source>
        <dbReference type="ARBA" id="ARBA00023163"/>
    </source>
</evidence>
<evidence type="ECO:0000259" key="4">
    <source>
        <dbReference type="PROSITE" id="PS50995"/>
    </source>
</evidence>
<dbReference type="InterPro" id="IPR036388">
    <property type="entry name" value="WH-like_DNA-bd_sf"/>
</dbReference>
<accession>A0A5B8UAM3</accession>
<dbReference type="AlphaFoldDB" id="A0A5B8UAM3"/>
<evidence type="ECO:0000313" key="5">
    <source>
        <dbReference type="EMBL" id="QEC50243.1"/>
    </source>
</evidence>
<dbReference type="PANTHER" id="PTHR42756">
    <property type="entry name" value="TRANSCRIPTIONAL REGULATOR, MARR"/>
    <property type="match status" value="1"/>
</dbReference>
<dbReference type="PANTHER" id="PTHR42756:SF1">
    <property type="entry name" value="TRANSCRIPTIONAL REPRESSOR OF EMRAB OPERON"/>
    <property type="match status" value="1"/>
</dbReference>
<dbReference type="Proteomes" id="UP000321805">
    <property type="component" value="Chromosome"/>
</dbReference>
<feature type="domain" description="HTH marR-type" evidence="4">
    <location>
        <begin position="23"/>
        <end position="154"/>
    </location>
</feature>
<dbReference type="GO" id="GO:0003677">
    <property type="term" value="F:DNA binding"/>
    <property type="evidence" value="ECO:0007669"/>
    <property type="project" value="UniProtKB-KW"/>
</dbReference>
<dbReference type="SUPFAM" id="SSF46785">
    <property type="entry name" value="Winged helix' DNA-binding domain"/>
    <property type="match status" value="1"/>
</dbReference>
<dbReference type="InterPro" id="IPR036390">
    <property type="entry name" value="WH_DNA-bd_sf"/>
</dbReference>
<keyword evidence="1" id="KW-0805">Transcription regulation</keyword>
<dbReference type="OrthoDB" id="3177763at2"/>